<evidence type="ECO:0000256" key="1">
    <source>
        <dbReference type="ARBA" id="ARBA00006754"/>
    </source>
</evidence>
<dbReference type="InterPro" id="IPR051448">
    <property type="entry name" value="CdaR-like_regulators"/>
</dbReference>
<protein>
    <submittedName>
        <fullName evidence="5">Helix-turn-helix domain-containing protein</fullName>
    </submittedName>
</protein>
<dbReference type="InterPro" id="IPR042070">
    <property type="entry name" value="PucR_C-HTH_sf"/>
</dbReference>
<comment type="similarity">
    <text evidence="1">Belongs to the CdaR family.</text>
</comment>
<dbReference type="Pfam" id="PF14361">
    <property type="entry name" value="RsbRD_N"/>
    <property type="match status" value="1"/>
</dbReference>
<dbReference type="Proteomes" id="UP001178281">
    <property type="component" value="Unassembled WGS sequence"/>
</dbReference>
<evidence type="ECO:0000313" key="6">
    <source>
        <dbReference type="Proteomes" id="UP001178281"/>
    </source>
</evidence>
<feature type="domain" description="RsbT co-antagonist protein RsbRD N-terminal" evidence="3">
    <location>
        <begin position="29"/>
        <end position="161"/>
    </location>
</feature>
<reference evidence="5" key="1">
    <citation type="submission" date="2023-08" db="EMBL/GenBank/DDBJ databases">
        <title>The draft genome of Tsukamurella strandjordii strain 050030.</title>
        <authorList>
            <person name="Zhao F."/>
            <person name="Feng Y."/>
            <person name="Zong Z."/>
        </authorList>
    </citation>
    <scope>NUCLEOTIDE SEQUENCE</scope>
    <source>
        <strain evidence="5">050030</strain>
    </source>
</reference>
<dbReference type="InterPro" id="IPR041522">
    <property type="entry name" value="CdaR_GGDEF"/>
</dbReference>
<comment type="caution">
    <text evidence="5">The sequence shown here is derived from an EMBL/GenBank/DDBJ whole genome shotgun (WGS) entry which is preliminary data.</text>
</comment>
<dbReference type="PANTHER" id="PTHR33744">
    <property type="entry name" value="CARBOHYDRATE DIACID REGULATOR"/>
    <property type="match status" value="1"/>
</dbReference>
<evidence type="ECO:0000259" key="4">
    <source>
        <dbReference type="Pfam" id="PF17853"/>
    </source>
</evidence>
<name>A0AA90NF70_9ACTN</name>
<dbReference type="InterPro" id="IPR025751">
    <property type="entry name" value="RsbRD_N_dom"/>
</dbReference>
<proteinExistence type="inferred from homology"/>
<dbReference type="AlphaFoldDB" id="A0AA90NF70"/>
<dbReference type="InterPro" id="IPR025736">
    <property type="entry name" value="PucR_C-HTH_dom"/>
</dbReference>
<organism evidence="5 6">
    <name type="scientific">Tsukamurella strandjordii</name>
    <dbReference type="NCBI Taxonomy" id="147577"/>
    <lineage>
        <taxon>Bacteria</taxon>
        <taxon>Bacillati</taxon>
        <taxon>Actinomycetota</taxon>
        <taxon>Actinomycetes</taxon>
        <taxon>Mycobacteriales</taxon>
        <taxon>Tsukamurellaceae</taxon>
        <taxon>Tsukamurella</taxon>
    </lineage>
</organism>
<dbReference type="PANTHER" id="PTHR33744:SF1">
    <property type="entry name" value="DNA-BINDING TRANSCRIPTIONAL ACTIVATOR ADER"/>
    <property type="match status" value="1"/>
</dbReference>
<evidence type="ECO:0000313" key="5">
    <source>
        <dbReference type="EMBL" id="MDP0397274.1"/>
    </source>
</evidence>
<gene>
    <name evidence="5" type="ORF">Q7X28_04985</name>
</gene>
<dbReference type="Gene3D" id="1.10.10.2840">
    <property type="entry name" value="PucR C-terminal helix-turn-helix domain"/>
    <property type="match status" value="1"/>
</dbReference>
<dbReference type="Pfam" id="PF17853">
    <property type="entry name" value="GGDEF_2"/>
    <property type="match status" value="1"/>
</dbReference>
<evidence type="ECO:0000259" key="2">
    <source>
        <dbReference type="Pfam" id="PF13556"/>
    </source>
</evidence>
<dbReference type="Pfam" id="PF13556">
    <property type="entry name" value="HTH_30"/>
    <property type="match status" value="1"/>
</dbReference>
<accession>A0AA90NF70</accession>
<feature type="domain" description="CdaR GGDEF-like" evidence="4">
    <location>
        <begin position="178"/>
        <end position="281"/>
    </location>
</feature>
<sequence length="385" mass="42048">MRDLAAQRTQTGARWLELVESTRRDLPLLVEAFVAEVTAIPAYGDGSVPGTELRKAASESIDLLLGVVAGRIPVSDLGSVPIELGRRRARAHVPLEDLVAAVRLDFSVIWSDLLRRATSDDTAVLALHAGDLWSIVDEYARNVQHSYLDERAAMAASARDEQQSYLTELVQPGGPPQSRVGRIARALDLDPESVFRVVAIGTQHDRDAYRAVQTATHSGASMHLTRREDAVVIFWPTSSGALTDEVQLRLLDRIPGGIVDDVDGLGNVARGADAAEQVLAVLRDADRGLHDTRRVWHRLSRTHLDATRPFSETELAGLDLLSDTDRETVIGTVLAYLDTGSVSVTAAREFCHRNTVLNRLTRFRELTGLDVTLPRQSALAVVLLA</sequence>
<dbReference type="RefSeq" id="WP_305110506.1">
    <property type="nucleotide sequence ID" value="NZ_BAAAII010000005.1"/>
</dbReference>
<evidence type="ECO:0000259" key="3">
    <source>
        <dbReference type="Pfam" id="PF14361"/>
    </source>
</evidence>
<dbReference type="EMBL" id="JAUTIX010000002">
    <property type="protein sequence ID" value="MDP0397274.1"/>
    <property type="molecule type" value="Genomic_DNA"/>
</dbReference>
<feature type="domain" description="PucR C-terminal helix-turn-helix" evidence="2">
    <location>
        <begin position="331"/>
        <end position="378"/>
    </location>
</feature>
<keyword evidence="6" id="KW-1185">Reference proteome</keyword>